<organism evidence="2 3">
    <name type="scientific">Loigolactobacillus coryniformis subsp. coryniformis KCTC 3167 = DSM 20001</name>
    <dbReference type="NCBI Taxonomy" id="913848"/>
    <lineage>
        <taxon>Bacteria</taxon>
        <taxon>Bacillati</taxon>
        <taxon>Bacillota</taxon>
        <taxon>Bacilli</taxon>
        <taxon>Lactobacillales</taxon>
        <taxon>Lactobacillaceae</taxon>
        <taxon>Loigolactobacillus</taxon>
    </lineage>
</organism>
<gene>
    <name evidence="2" type="ORF">FD22_GL000860</name>
</gene>
<dbReference type="EMBL" id="AZCN01000021">
    <property type="protein sequence ID" value="KRK17881.1"/>
    <property type="molecule type" value="Genomic_DNA"/>
</dbReference>
<sequence>MALGGAAVFYYLVFYCGTIIVALYVRKSSGSDYIAILKSNPNFSEKVVPLFLNMW</sequence>
<dbReference type="PATRIC" id="fig|913848.6.peg.890"/>
<reference evidence="2 3" key="1">
    <citation type="journal article" date="2015" name="Genome Announc.">
        <title>Expanding the biotechnology potential of lactobacilli through comparative genomics of 213 strains and associated genera.</title>
        <authorList>
            <person name="Sun Z."/>
            <person name="Harris H.M."/>
            <person name="McCann A."/>
            <person name="Guo C."/>
            <person name="Argimon S."/>
            <person name="Zhang W."/>
            <person name="Yang X."/>
            <person name="Jeffery I.B."/>
            <person name="Cooney J.C."/>
            <person name="Kagawa T.F."/>
            <person name="Liu W."/>
            <person name="Song Y."/>
            <person name="Salvetti E."/>
            <person name="Wrobel A."/>
            <person name="Rasinkangas P."/>
            <person name="Parkhill J."/>
            <person name="Rea M.C."/>
            <person name="O'Sullivan O."/>
            <person name="Ritari J."/>
            <person name="Douillard F.P."/>
            <person name="Paul Ross R."/>
            <person name="Yang R."/>
            <person name="Briner A.E."/>
            <person name="Felis G.E."/>
            <person name="de Vos W.M."/>
            <person name="Barrangou R."/>
            <person name="Klaenhammer T.R."/>
            <person name="Caufield P.W."/>
            <person name="Cui Y."/>
            <person name="Zhang H."/>
            <person name="O'Toole P.W."/>
        </authorList>
    </citation>
    <scope>NUCLEOTIDE SEQUENCE [LARGE SCALE GENOMIC DNA]</scope>
    <source>
        <strain evidence="2 3">DSM 20001</strain>
    </source>
</reference>
<evidence type="ECO:0000313" key="3">
    <source>
        <dbReference type="Proteomes" id="UP000051181"/>
    </source>
</evidence>
<evidence type="ECO:0000313" key="2">
    <source>
        <dbReference type="EMBL" id="KRK17881.1"/>
    </source>
</evidence>
<keyword evidence="1" id="KW-0812">Transmembrane</keyword>
<name>A0A0R1F816_9LACO</name>
<feature type="transmembrane region" description="Helical" evidence="1">
    <location>
        <begin position="6"/>
        <end position="25"/>
    </location>
</feature>
<dbReference type="AlphaFoldDB" id="A0A0R1F816"/>
<keyword evidence="1" id="KW-1133">Transmembrane helix</keyword>
<proteinExistence type="predicted"/>
<evidence type="ECO:0000256" key="1">
    <source>
        <dbReference type="SAM" id="Phobius"/>
    </source>
</evidence>
<keyword evidence="1" id="KW-0472">Membrane</keyword>
<dbReference type="Proteomes" id="UP000051181">
    <property type="component" value="Unassembled WGS sequence"/>
</dbReference>
<comment type="caution">
    <text evidence="2">The sequence shown here is derived from an EMBL/GenBank/DDBJ whole genome shotgun (WGS) entry which is preliminary data.</text>
</comment>
<accession>A0A0R1F816</accession>
<protein>
    <submittedName>
        <fullName evidence="2">Uncharacterized protein</fullName>
    </submittedName>
</protein>